<feature type="region of interest" description="Disordered" evidence="1">
    <location>
        <begin position="36"/>
        <end position="80"/>
    </location>
</feature>
<comment type="caution">
    <text evidence="2">The sequence shown here is derived from an EMBL/GenBank/DDBJ whole genome shotgun (WGS) entry which is preliminary data.</text>
</comment>
<evidence type="ECO:0000313" key="2">
    <source>
        <dbReference type="EMBL" id="KAG9250690.1"/>
    </source>
</evidence>
<dbReference type="OrthoDB" id="3921745at2759"/>
<proteinExistence type="predicted"/>
<evidence type="ECO:0000256" key="1">
    <source>
        <dbReference type="SAM" id="MobiDB-lite"/>
    </source>
</evidence>
<evidence type="ECO:0000313" key="3">
    <source>
        <dbReference type="Proteomes" id="UP000887229"/>
    </source>
</evidence>
<organism evidence="2 3">
    <name type="scientific">Emericellopsis atlantica</name>
    <dbReference type="NCBI Taxonomy" id="2614577"/>
    <lineage>
        <taxon>Eukaryota</taxon>
        <taxon>Fungi</taxon>
        <taxon>Dikarya</taxon>
        <taxon>Ascomycota</taxon>
        <taxon>Pezizomycotina</taxon>
        <taxon>Sordariomycetes</taxon>
        <taxon>Hypocreomycetidae</taxon>
        <taxon>Hypocreales</taxon>
        <taxon>Bionectriaceae</taxon>
        <taxon>Emericellopsis</taxon>
    </lineage>
</organism>
<dbReference type="RefSeq" id="XP_046114614.1">
    <property type="nucleotide sequence ID" value="XM_046259272.1"/>
</dbReference>
<keyword evidence="3" id="KW-1185">Reference proteome</keyword>
<dbReference type="GeneID" id="70290175"/>
<dbReference type="AlphaFoldDB" id="A0A9P7ZEV2"/>
<reference evidence="2" key="1">
    <citation type="journal article" date="2021" name="IMA Fungus">
        <title>Genomic characterization of three marine fungi, including Emericellopsis atlantica sp. nov. with signatures of a generalist lifestyle and marine biomass degradation.</title>
        <authorList>
            <person name="Hagestad O.C."/>
            <person name="Hou L."/>
            <person name="Andersen J.H."/>
            <person name="Hansen E.H."/>
            <person name="Altermark B."/>
            <person name="Li C."/>
            <person name="Kuhnert E."/>
            <person name="Cox R.J."/>
            <person name="Crous P.W."/>
            <person name="Spatafora J.W."/>
            <person name="Lail K."/>
            <person name="Amirebrahimi M."/>
            <person name="Lipzen A."/>
            <person name="Pangilinan J."/>
            <person name="Andreopoulos W."/>
            <person name="Hayes R.D."/>
            <person name="Ng V."/>
            <person name="Grigoriev I.V."/>
            <person name="Jackson S.A."/>
            <person name="Sutton T.D.S."/>
            <person name="Dobson A.D.W."/>
            <person name="Rama T."/>
        </authorList>
    </citation>
    <scope>NUCLEOTIDE SEQUENCE</scope>
    <source>
        <strain evidence="2">TS7</strain>
    </source>
</reference>
<dbReference type="Proteomes" id="UP000887229">
    <property type="component" value="Unassembled WGS sequence"/>
</dbReference>
<dbReference type="EMBL" id="MU251275">
    <property type="protein sequence ID" value="KAG9250690.1"/>
    <property type="molecule type" value="Genomic_DNA"/>
</dbReference>
<feature type="region of interest" description="Disordered" evidence="1">
    <location>
        <begin position="115"/>
        <end position="155"/>
    </location>
</feature>
<protein>
    <submittedName>
        <fullName evidence="2">Uncharacterized protein</fullName>
    </submittedName>
</protein>
<name>A0A9P7ZEV2_9HYPO</name>
<accession>A0A9P7ZEV2</accession>
<sequence length="274" mass="30588">MRASRGARRQAVVAETLLAATHVSILELTTVESRGAEVHARSSAMVTKDAARGRWPAHTPPPSDCGSPAATGETSTLVSASVSQRRRTACSGVCAGSPGQLPSLAEFDRGVESLIQRYGPPPRPARRLPMHSERPLPLTSPHDQPLPPGVHTSQKKYTDEEGDFIIYMWTDKGLRWEEVGEAFRRRFGGPLRSVQGLQGWYYRANRRIPVWDEDGWLVFENEDDPDPQTHRIKRREREALPGLCDRYPERAVGYVWVDRADAAQAGDWGKWRAS</sequence>
<gene>
    <name evidence="2" type="ORF">F5Z01DRAFT_356772</name>
</gene>